<dbReference type="CDD" id="cd07982">
    <property type="entry name" value="HFD_TAF10"/>
    <property type="match status" value="1"/>
</dbReference>
<evidence type="ECO:0000256" key="1">
    <source>
        <dbReference type="ARBA" id="ARBA00004123"/>
    </source>
</evidence>
<feature type="region of interest" description="Disordered" evidence="6">
    <location>
        <begin position="12"/>
        <end position="38"/>
    </location>
</feature>
<organism evidence="7 8">
    <name type="scientific">Bursaphelenchus xylophilus</name>
    <name type="common">Pinewood nematode worm</name>
    <name type="synonym">Aphelenchoides xylophilus</name>
    <dbReference type="NCBI Taxonomy" id="6326"/>
    <lineage>
        <taxon>Eukaryota</taxon>
        <taxon>Metazoa</taxon>
        <taxon>Ecdysozoa</taxon>
        <taxon>Nematoda</taxon>
        <taxon>Chromadorea</taxon>
        <taxon>Rhabditida</taxon>
        <taxon>Tylenchina</taxon>
        <taxon>Tylenchomorpha</taxon>
        <taxon>Aphelenchoidea</taxon>
        <taxon>Aphelenchoididae</taxon>
        <taxon>Bursaphelenchus</taxon>
    </lineage>
</organism>
<dbReference type="AlphaFoldDB" id="A0A1I7SDN9"/>
<name>A0A1I7SDN9_BURXY</name>
<evidence type="ECO:0000313" key="8">
    <source>
        <dbReference type="WBParaSite" id="BXY_1114600.1"/>
    </source>
</evidence>
<dbReference type="WBParaSite" id="BXY_1114600.1">
    <property type="protein sequence ID" value="BXY_1114600.1"/>
    <property type="gene ID" value="BXY_1114600"/>
</dbReference>
<keyword evidence="2" id="KW-0805">Transcription regulation</keyword>
<dbReference type="Pfam" id="PF03540">
    <property type="entry name" value="TAF10"/>
    <property type="match status" value="1"/>
</dbReference>
<keyword evidence="4" id="KW-0539">Nucleus</keyword>
<comment type="subcellular location">
    <subcellularLocation>
        <location evidence="1">Nucleus</location>
    </subcellularLocation>
</comment>
<evidence type="ECO:0000256" key="3">
    <source>
        <dbReference type="ARBA" id="ARBA00023163"/>
    </source>
</evidence>
<protein>
    <submittedName>
        <fullName evidence="8">Transcription initiation factor TFIID subunit 10</fullName>
    </submittedName>
</protein>
<dbReference type="GO" id="GO:0016251">
    <property type="term" value="F:RNA polymerase II general transcription initiation factor activity"/>
    <property type="evidence" value="ECO:0007669"/>
    <property type="project" value="TreeGrafter"/>
</dbReference>
<evidence type="ECO:0000256" key="2">
    <source>
        <dbReference type="ARBA" id="ARBA00023015"/>
    </source>
</evidence>
<dbReference type="PANTHER" id="PTHR21242">
    <property type="entry name" value="TRANSCRIPTION INITIATION FACTOR TFIID SUBUNIT 10"/>
    <property type="match status" value="1"/>
</dbReference>
<sequence length="154" mass="17172">MADDYLPAEKRIHYSNNAGSSHSGNPYLPTDTQPPELAQEQRAPSGHVAAGKTLADFLTDVKAITPVIPDSVAQYYMKKNGLNNEDPRIIRLISIATQKFISDIALDTMQSARMQGLGQLKKGNRDARFVINTELLEPVLEEYGIPFDRPNFYH</sequence>
<comment type="similarity">
    <text evidence="5">Belongs to the TAF10 family.</text>
</comment>
<evidence type="ECO:0000313" key="7">
    <source>
        <dbReference type="Proteomes" id="UP000095284"/>
    </source>
</evidence>
<feature type="compositionally biased region" description="Polar residues" evidence="6">
    <location>
        <begin position="14"/>
        <end position="24"/>
    </location>
</feature>
<evidence type="ECO:0000256" key="6">
    <source>
        <dbReference type="SAM" id="MobiDB-lite"/>
    </source>
</evidence>
<dbReference type="InterPro" id="IPR003923">
    <property type="entry name" value="TAF10"/>
</dbReference>
<dbReference type="PRINTS" id="PR01443">
    <property type="entry name" value="TFIID30KDSUB"/>
</dbReference>
<dbReference type="PANTHER" id="PTHR21242:SF0">
    <property type="entry name" value="TRANSCRIPTION INITIATION FACTOR TFIID SUBUNIT 10"/>
    <property type="match status" value="1"/>
</dbReference>
<dbReference type="GO" id="GO:0000124">
    <property type="term" value="C:SAGA complex"/>
    <property type="evidence" value="ECO:0007669"/>
    <property type="project" value="TreeGrafter"/>
</dbReference>
<proteinExistence type="inferred from homology"/>
<evidence type="ECO:0000256" key="5">
    <source>
        <dbReference type="ARBA" id="ARBA00025730"/>
    </source>
</evidence>
<dbReference type="GO" id="GO:0006367">
    <property type="term" value="P:transcription initiation at RNA polymerase II promoter"/>
    <property type="evidence" value="ECO:0007669"/>
    <property type="project" value="TreeGrafter"/>
</dbReference>
<evidence type="ECO:0000256" key="4">
    <source>
        <dbReference type="ARBA" id="ARBA00023242"/>
    </source>
</evidence>
<dbReference type="GO" id="GO:0005669">
    <property type="term" value="C:transcription factor TFIID complex"/>
    <property type="evidence" value="ECO:0007669"/>
    <property type="project" value="TreeGrafter"/>
</dbReference>
<accession>A0A1I7SDN9</accession>
<reference evidence="8" key="1">
    <citation type="submission" date="2016-11" db="UniProtKB">
        <authorList>
            <consortium name="WormBaseParasite"/>
        </authorList>
    </citation>
    <scope>IDENTIFICATION</scope>
</reference>
<keyword evidence="3" id="KW-0804">Transcription</keyword>
<dbReference type="GO" id="GO:1990841">
    <property type="term" value="F:promoter-specific chromatin binding"/>
    <property type="evidence" value="ECO:0007669"/>
    <property type="project" value="TreeGrafter"/>
</dbReference>
<dbReference type="Proteomes" id="UP000095284">
    <property type="component" value="Unplaced"/>
</dbReference>